<dbReference type="Gene3D" id="2.60.40.10">
    <property type="entry name" value="Immunoglobulins"/>
    <property type="match status" value="2"/>
</dbReference>
<feature type="compositionally biased region" description="Pro residues" evidence="1">
    <location>
        <begin position="472"/>
        <end position="486"/>
    </location>
</feature>
<keyword evidence="4" id="KW-1185">Reference proteome</keyword>
<feature type="transmembrane region" description="Helical" evidence="2">
    <location>
        <begin position="750"/>
        <end position="771"/>
    </location>
</feature>
<protein>
    <submittedName>
        <fullName evidence="3">Uncharacterized protein</fullName>
    </submittedName>
</protein>
<reference evidence="3 4" key="1">
    <citation type="journal article" date="2015" name="Genome Announc.">
        <title>Expanding the biotechnology potential of lactobacilli through comparative genomics of 213 strains and associated genera.</title>
        <authorList>
            <person name="Sun Z."/>
            <person name="Harris H.M."/>
            <person name="McCann A."/>
            <person name="Guo C."/>
            <person name="Argimon S."/>
            <person name="Zhang W."/>
            <person name="Yang X."/>
            <person name="Jeffery I.B."/>
            <person name="Cooney J.C."/>
            <person name="Kagawa T.F."/>
            <person name="Liu W."/>
            <person name="Song Y."/>
            <person name="Salvetti E."/>
            <person name="Wrobel A."/>
            <person name="Rasinkangas P."/>
            <person name="Parkhill J."/>
            <person name="Rea M.C."/>
            <person name="O'Sullivan O."/>
            <person name="Ritari J."/>
            <person name="Douillard F.P."/>
            <person name="Paul Ross R."/>
            <person name="Yang R."/>
            <person name="Briner A.E."/>
            <person name="Felis G.E."/>
            <person name="de Vos W.M."/>
            <person name="Barrangou R."/>
            <person name="Klaenhammer T.R."/>
            <person name="Caufield P.W."/>
            <person name="Cui Y."/>
            <person name="Zhang H."/>
            <person name="O'Toole P.W."/>
        </authorList>
    </citation>
    <scope>NUCLEOTIDE SEQUENCE [LARGE SCALE GENOMIC DNA]</scope>
    <source>
        <strain evidence="3 4">DSM 23927</strain>
    </source>
</reference>
<dbReference type="EMBL" id="AYZQ01000003">
    <property type="protein sequence ID" value="KRM71733.1"/>
    <property type="molecule type" value="Genomic_DNA"/>
</dbReference>
<proteinExistence type="predicted"/>
<sequence>MMLISHQYVPRRIGSMRNRKMKKFLYSAMVLTSVAGTAMTGIVTTVISNGQTVIAATKDAIPDSSTPRSIVIEKHAQTVGGQDDGKQKPGSTFANSPVLPNVYFRATFVTEDGKSDYTKYDLTDPTKDAGKYTKTSNVFYGVTGNDGKIALQLSQWLGGAKAADGYWEIEELGFWAGSGAAPTITAGKGDRTLLDNATNFNMSQTSGNTVINYEKSAPYFVVLPQTDRDSKDGFLYTVYTYPKNIPSTNTISKNVMGGDGYSPQVGETFWWSLNQNIPGDSEWTTTTANAGESVHYHEWASNGDGQKVDVTNGDYGLNSNKISTGQSSAIGGKNIGFGQFGWNDILPAGLSYDGTDGHGISVSIYDNAGKETPVALTSSDYTVAQNTVTPVNQNGLGQNAAIGDGTNATQLVINLTESGKAKLYAAIKAVPNAKTLNTHIWTKLTDSNADLGGVLANTFQPLITPPTTGTTPPTPPTPPTTPPETPNTPNTPDTPSTPHTPDVYFGRFNLLKNSTQDQATHLAGATFQAWSLPVWGFYTSGDASADVKAAVAEVNVALRKLQSASDSDAQGIYSSLTSDFKLLSENANQVFEKTVATGTNLTGADYTTTDHGVDTVHKAISFDAAYPTAAASLTTKPAGDQGNLVAATTADGKAINFHAIDKTTNENGTANWGALPVDITGGSLANNVYRYYALVETVAPSGYELVKTPTFVKVTYNTSVTDQQNGNTVYAATVSDAPNTNLPFTGGQGLLILILTATGLIAIGSAGMYYARKHKHDEGTEA</sequence>
<feature type="region of interest" description="Disordered" evidence="1">
    <location>
        <begin position="459"/>
        <end position="501"/>
    </location>
</feature>
<dbReference type="InterPro" id="IPR013783">
    <property type="entry name" value="Ig-like_fold"/>
</dbReference>
<dbReference type="AlphaFoldDB" id="A0A0R2AY60"/>
<feature type="compositionally biased region" description="Low complexity" evidence="1">
    <location>
        <begin position="487"/>
        <end position="501"/>
    </location>
</feature>
<accession>A0A0R2AY60</accession>
<dbReference type="STRING" id="1423727.FC34_GL001392"/>
<evidence type="ECO:0000256" key="2">
    <source>
        <dbReference type="SAM" id="Phobius"/>
    </source>
</evidence>
<dbReference type="Proteomes" id="UP000051672">
    <property type="component" value="Unassembled WGS sequence"/>
</dbReference>
<organism evidence="3 4">
    <name type="scientific">Lacticaseibacillus brantae DSM 23927</name>
    <dbReference type="NCBI Taxonomy" id="1423727"/>
    <lineage>
        <taxon>Bacteria</taxon>
        <taxon>Bacillati</taxon>
        <taxon>Bacillota</taxon>
        <taxon>Bacilli</taxon>
        <taxon>Lactobacillales</taxon>
        <taxon>Lactobacillaceae</taxon>
        <taxon>Lacticaseibacillus</taxon>
    </lineage>
</organism>
<comment type="caution">
    <text evidence="3">The sequence shown here is derived from an EMBL/GenBank/DDBJ whole genome shotgun (WGS) entry which is preliminary data.</text>
</comment>
<dbReference type="PATRIC" id="fig|1423727.3.peg.1411"/>
<keyword evidence="2" id="KW-1133">Transmembrane helix</keyword>
<dbReference type="Gene3D" id="2.60.40.740">
    <property type="match status" value="1"/>
</dbReference>
<evidence type="ECO:0000313" key="4">
    <source>
        <dbReference type="Proteomes" id="UP000051672"/>
    </source>
</evidence>
<evidence type="ECO:0000256" key="1">
    <source>
        <dbReference type="SAM" id="MobiDB-lite"/>
    </source>
</evidence>
<keyword evidence="2" id="KW-0472">Membrane</keyword>
<name>A0A0R2AY60_9LACO</name>
<keyword evidence="2" id="KW-0812">Transmembrane</keyword>
<gene>
    <name evidence="3" type="ORF">FC34_GL001392</name>
</gene>
<evidence type="ECO:0000313" key="3">
    <source>
        <dbReference type="EMBL" id="KRM71733.1"/>
    </source>
</evidence>